<gene>
    <name evidence="3" type="ORF">GCM10010912_66120</name>
</gene>
<evidence type="ECO:0000256" key="1">
    <source>
        <dbReference type="SAM" id="SignalP"/>
    </source>
</evidence>
<feature type="domain" description="Copper amine oxidase-like N-terminal" evidence="2">
    <location>
        <begin position="36"/>
        <end position="140"/>
    </location>
</feature>
<name>A0A917D6W0_9BACL</name>
<dbReference type="AlphaFoldDB" id="A0A917D6W0"/>
<dbReference type="RefSeq" id="WP_189032300.1">
    <property type="nucleotide sequence ID" value="NZ_BMKR01000056.1"/>
</dbReference>
<reference evidence="3" key="2">
    <citation type="submission" date="2020-09" db="EMBL/GenBank/DDBJ databases">
        <authorList>
            <person name="Sun Q."/>
            <person name="Zhou Y."/>
        </authorList>
    </citation>
    <scope>NUCLEOTIDE SEQUENCE</scope>
    <source>
        <strain evidence="3">CGMCC 1.16134</strain>
    </source>
</reference>
<sequence length="367" mass="39391">MKKMIIAGAIALFLAGTWATPSIDTTHAATTPNIMVDGKSAATPLKSFYAGDNLYIPVRVLEEFYPGTLKWDNTKKQLNITGSGTSSVLIPGSESIQWGGGQYRLDSQVLLRQGHVYIPVTALNTLTGADSKLNTAKSSLEIQSGNVSSSVRTPAEPLAVAKEDAKVKLYAALKEGNMYKGYILEAGGVKHPFAWESPRFVQYPPELYYTDINNDRQPEIIVILTLGTGTGIVEQELHVVNSKTWNETAVPKAYEAARTLVASTITKDKEDTLVNLVIKGSSPSTVSIRMPGRAEDISNLGTSAGIGAVTYYSVESGKLTAKTSVGVGFGESIGTLKLVYKAGKTGMEPESVTFIPFDEYPASIKKQ</sequence>
<reference evidence="3" key="1">
    <citation type="journal article" date="2014" name="Int. J. Syst. Evol. Microbiol.">
        <title>Complete genome sequence of Corynebacterium casei LMG S-19264T (=DSM 44701T), isolated from a smear-ripened cheese.</title>
        <authorList>
            <consortium name="US DOE Joint Genome Institute (JGI-PGF)"/>
            <person name="Walter F."/>
            <person name="Albersmeier A."/>
            <person name="Kalinowski J."/>
            <person name="Ruckert C."/>
        </authorList>
    </citation>
    <scope>NUCLEOTIDE SEQUENCE</scope>
    <source>
        <strain evidence="3">CGMCC 1.16134</strain>
    </source>
</reference>
<evidence type="ECO:0000259" key="2">
    <source>
        <dbReference type="Pfam" id="PF07833"/>
    </source>
</evidence>
<dbReference type="InterPro" id="IPR012854">
    <property type="entry name" value="Cu_amine_oxidase-like_N"/>
</dbReference>
<organism evidence="3 4">
    <name type="scientific">Paenibacillus albidus</name>
    <dbReference type="NCBI Taxonomy" id="2041023"/>
    <lineage>
        <taxon>Bacteria</taxon>
        <taxon>Bacillati</taxon>
        <taxon>Bacillota</taxon>
        <taxon>Bacilli</taxon>
        <taxon>Bacillales</taxon>
        <taxon>Paenibacillaceae</taxon>
        <taxon>Paenibacillus</taxon>
    </lineage>
</organism>
<dbReference type="Pfam" id="PF07833">
    <property type="entry name" value="Cu_amine_oxidN1"/>
    <property type="match status" value="1"/>
</dbReference>
<evidence type="ECO:0000313" key="3">
    <source>
        <dbReference type="EMBL" id="GGG12453.1"/>
    </source>
</evidence>
<keyword evidence="4" id="KW-1185">Reference proteome</keyword>
<protein>
    <recommendedName>
        <fullName evidence="2">Copper amine oxidase-like N-terminal domain-containing protein</fullName>
    </recommendedName>
</protein>
<dbReference type="InterPro" id="IPR036582">
    <property type="entry name" value="Mao_N_sf"/>
</dbReference>
<dbReference type="SUPFAM" id="SSF55383">
    <property type="entry name" value="Copper amine oxidase, domain N"/>
    <property type="match status" value="1"/>
</dbReference>
<proteinExistence type="predicted"/>
<evidence type="ECO:0000313" key="4">
    <source>
        <dbReference type="Proteomes" id="UP000637643"/>
    </source>
</evidence>
<feature type="chain" id="PRO_5038866660" description="Copper amine oxidase-like N-terminal domain-containing protein" evidence="1">
    <location>
        <begin position="20"/>
        <end position="367"/>
    </location>
</feature>
<dbReference type="EMBL" id="BMKR01000056">
    <property type="protein sequence ID" value="GGG12453.1"/>
    <property type="molecule type" value="Genomic_DNA"/>
</dbReference>
<feature type="signal peptide" evidence="1">
    <location>
        <begin position="1"/>
        <end position="19"/>
    </location>
</feature>
<dbReference type="Proteomes" id="UP000637643">
    <property type="component" value="Unassembled WGS sequence"/>
</dbReference>
<comment type="caution">
    <text evidence="3">The sequence shown here is derived from an EMBL/GenBank/DDBJ whole genome shotgun (WGS) entry which is preliminary data.</text>
</comment>
<accession>A0A917D6W0</accession>
<keyword evidence="1" id="KW-0732">Signal</keyword>